<feature type="repeat" description="PPR" evidence="3">
    <location>
        <begin position="450"/>
        <end position="484"/>
    </location>
</feature>
<keyword evidence="2" id="KW-0677">Repeat</keyword>
<dbReference type="NCBIfam" id="TIGR00756">
    <property type="entry name" value="PPR"/>
    <property type="match status" value="13"/>
</dbReference>
<sequence>MAARFATKAEQSKPLLRLLKPYIPKIHSYLVLRHLSTEPINPLQKQNGDEEKFIAQVVQLLQPPENDWNFEKLRLLLFSDSTTPSPTRLFRIASRLDSSSKALKFLDYLQSNSPTPDKNSLSSTFQAVLVIASREPSSQSKLLELYKASRERGIALTINAASLLIRCFGRAGMVDELLLVYNELHPSSKNTPVRTLLIGELLRYGCVDDANNVLDEMLELNAEFPPNDVTGNVVFAKLLKRERPGRHVSDEEIVGLVFKFGKHGVFPGKIQLTQLISRLCRNGKTDRAWDVLDNVMKSGGLVEAASCNALLTGLGRKHDFKRINLLMAEMKERDIHPDVVTFGIVINYLCKSRRVDEALEVFEKMKGEGDNDRFSVERDVITYNTLIDGLCKVGRQEEGLQLMKRMRLENGCAPNTVTYNCLIDGFNKVGEIERARELFDEMKKEKVPPNVITLNTLVDGMCKHGRVSSAVEFFNEAQNDGLKANVFTYTNLISAFCNVNNINKAMQLFDQMLSDGCTTDAKAYCCLISGLCLAGRLDDASLVVSKLKEAGFCMDAISYNTLINGFCKKNKLEKAYGMLKEMEDEGVKPDVVTYNTLISYSSKTGNLKTAYKLLRKMISEGLVPTVFTHGALIHGFCLSGNINTAMKIFKDMSSSSKVPPNTVIYNILIDSLCKKNEVELALSLMDEMRIKGVKPDTTTYNAMFKGLREKNLLDKAFKFMDQMVEHACGPDYITMEILTEWLSAVGETDKLKKFTKGYEVSAATA</sequence>
<dbReference type="Pfam" id="PF12854">
    <property type="entry name" value="PPR_1"/>
    <property type="match status" value="3"/>
</dbReference>
<reference evidence="5" key="1">
    <citation type="submission" date="2025-08" db="UniProtKB">
        <authorList>
            <consortium name="RefSeq"/>
        </authorList>
    </citation>
    <scope>IDENTIFICATION</scope>
    <source>
        <tissue evidence="5">Seedling</tissue>
    </source>
</reference>
<accession>A0A6P4BAY1</accession>
<dbReference type="RefSeq" id="XP_015899583.3">
    <property type="nucleotide sequence ID" value="XM_016044097.4"/>
</dbReference>
<evidence type="ECO:0000256" key="3">
    <source>
        <dbReference type="PROSITE-ProRule" id="PRU00708"/>
    </source>
</evidence>
<evidence type="ECO:0000256" key="1">
    <source>
        <dbReference type="ARBA" id="ARBA00007626"/>
    </source>
</evidence>
<dbReference type="Pfam" id="PF13041">
    <property type="entry name" value="PPR_2"/>
    <property type="match status" value="4"/>
</dbReference>
<feature type="repeat" description="PPR" evidence="3">
    <location>
        <begin position="415"/>
        <end position="449"/>
    </location>
</feature>
<dbReference type="SMR" id="A0A6P4BAY1"/>
<evidence type="ECO:0000313" key="4">
    <source>
        <dbReference type="Proteomes" id="UP001652623"/>
    </source>
</evidence>
<feature type="repeat" description="PPR" evidence="3">
    <location>
        <begin position="485"/>
        <end position="519"/>
    </location>
</feature>
<dbReference type="KEGG" id="zju:107432894"/>
<feature type="repeat" description="PPR" evidence="3">
    <location>
        <begin position="590"/>
        <end position="624"/>
    </location>
</feature>
<proteinExistence type="inferred from homology"/>
<dbReference type="InterPro" id="IPR002885">
    <property type="entry name" value="PPR_rpt"/>
</dbReference>
<feature type="repeat" description="PPR" evidence="3">
    <location>
        <begin position="338"/>
        <end position="372"/>
    </location>
</feature>
<feature type="repeat" description="PPR" evidence="3">
    <location>
        <begin position="520"/>
        <end position="554"/>
    </location>
</feature>
<dbReference type="InterPro" id="IPR050872">
    <property type="entry name" value="PPR_P_subfamily"/>
</dbReference>
<name>A0A6P4BAY1_ZIZJJ</name>
<dbReference type="InterPro" id="IPR011990">
    <property type="entry name" value="TPR-like_helical_dom_sf"/>
</dbReference>
<protein>
    <submittedName>
        <fullName evidence="5">Pentatricopeptide repeat-containing protein At3g61520, mitochondrial</fullName>
    </submittedName>
</protein>
<dbReference type="PROSITE" id="PS51375">
    <property type="entry name" value="PPR"/>
    <property type="match status" value="12"/>
</dbReference>
<feature type="repeat" description="PPR" evidence="3">
    <location>
        <begin position="625"/>
        <end position="659"/>
    </location>
</feature>
<keyword evidence="4" id="KW-1185">Reference proteome</keyword>
<dbReference type="PANTHER" id="PTHR46128">
    <property type="entry name" value="MITOCHONDRIAL GROUP I INTRON SPLICING FACTOR CCM1"/>
    <property type="match status" value="1"/>
</dbReference>
<feature type="repeat" description="PPR" evidence="3">
    <location>
        <begin position="555"/>
        <end position="589"/>
    </location>
</feature>
<feature type="repeat" description="PPR" evidence="3">
    <location>
        <begin position="303"/>
        <end position="337"/>
    </location>
</feature>
<organism evidence="4 5">
    <name type="scientific">Ziziphus jujuba</name>
    <name type="common">Chinese jujube</name>
    <name type="synonym">Ziziphus sativa</name>
    <dbReference type="NCBI Taxonomy" id="326968"/>
    <lineage>
        <taxon>Eukaryota</taxon>
        <taxon>Viridiplantae</taxon>
        <taxon>Streptophyta</taxon>
        <taxon>Embryophyta</taxon>
        <taxon>Tracheophyta</taxon>
        <taxon>Spermatophyta</taxon>
        <taxon>Magnoliopsida</taxon>
        <taxon>eudicotyledons</taxon>
        <taxon>Gunneridae</taxon>
        <taxon>Pentapetalae</taxon>
        <taxon>rosids</taxon>
        <taxon>fabids</taxon>
        <taxon>Rosales</taxon>
        <taxon>Rhamnaceae</taxon>
        <taxon>Paliureae</taxon>
        <taxon>Ziziphus</taxon>
    </lineage>
</organism>
<evidence type="ECO:0000313" key="5">
    <source>
        <dbReference type="RefSeq" id="XP_015899583.3"/>
    </source>
</evidence>
<dbReference type="Pfam" id="PF01535">
    <property type="entry name" value="PPR"/>
    <property type="match status" value="2"/>
</dbReference>
<gene>
    <name evidence="5" type="primary">LOC107432894</name>
</gene>
<comment type="similarity">
    <text evidence="1">Belongs to the PPR family. P subfamily.</text>
</comment>
<dbReference type="AlphaFoldDB" id="A0A6P4BAY1"/>
<evidence type="ECO:0000256" key="2">
    <source>
        <dbReference type="ARBA" id="ARBA00022737"/>
    </source>
</evidence>
<dbReference type="Gene3D" id="1.25.40.10">
    <property type="entry name" value="Tetratricopeptide repeat domain"/>
    <property type="match status" value="6"/>
</dbReference>
<dbReference type="Proteomes" id="UP001652623">
    <property type="component" value="Chromosome 11"/>
</dbReference>
<dbReference type="InParanoid" id="A0A6P4BAY1"/>
<dbReference type="SUPFAM" id="SSF81901">
    <property type="entry name" value="HCP-like"/>
    <property type="match status" value="1"/>
</dbReference>
<dbReference type="PANTHER" id="PTHR46128:SF356">
    <property type="entry name" value="PENTACOTRIPEPTIDE-REPEAT REGION OF PRORP DOMAIN-CONTAINING PROTEIN"/>
    <property type="match status" value="1"/>
</dbReference>
<dbReference type="GeneID" id="107432894"/>
<feature type="repeat" description="PPR" evidence="3">
    <location>
        <begin position="696"/>
        <end position="730"/>
    </location>
</feature>
<feature type="repeat" description="PPR" evidence="3">
    <location>
        <begin position="661"/>
        <end position="695"/>
    </location>
</feature>
<feature type="repeat" description="PPR" evidence="3">
    <location>
        <begin position="379"/>
        <end position="414"/>
    </location>
</feature>